<feature type="transmembrane region" description="Helical" evidence="1">
    <location>
        <begin position="229"/>
        <end position="248"/>
    </location>
</feature>
<dbReference type="Proteomes" id="UP001410795">
    <property type="component" value="Unassembled WGS sequence"/>
</dbReference>
<dbReference type="EMBL" id="BAAAYV010000025">
    <property type="protein sequence ID" value="GAA3669961.1"/>
    <property type="molecule type" value="Genomic_DNA"/>
</dbReference>
<keyword evidence="1" id="KW-1133">Transmembrane helix</keyword>
<proteinExistence type="predicted"/>
<keyword evidence="1" id="KW-0812">Transmembrane</keyword>
<sequence>MSEEGLARAGELAQVGEVARAQQLVRSHLAEHPDDARGVFLHAHLSLMAGDAAEAERAALLVAGTELREGAARILTGALLAQGRPDEAAEWARVALALAPEDWSTYLMYASVQEAQGDRQGAQVSAHEGVEVATRSGDPADRARALVGYARILLSTRGRPQLALQAAEEALSTEPSDLEAASVLALAQLASRRAGPALATSLSVLRQTPLDAGLPVVARYAVHILLGRFVGRLLLLSIPLVYVLLGGGEALDAVWPSDATNSGFDLSPGVAVASRVAGALGLGVVALVGRWTFGPLIDPAVRTPVLRYARRRVSAWIQAVLVGLAVLLYLVALVLGFPFAIPMVPMLMLFAWILQGYAAWGLPR</sequence>
<organism evidence="2 3">
    <name type="scientific">Microbacterium marinilacus</name>
    <dbReference type="NCBI Taxonomy" id="415209"/>
    <lineage>
        <taxon>Bacteria</taxon>
        <taxon>Bacillati</taxon>
        <taxon>Actinomycetota</taxon>
        <taxon>Actinomycetes</taxon>
        <taxon>Micrococcales</taxon>
        <taxon>Microbacteriaceae</taxon>
        <taxon>Microbacterium</taxon>
    </lineage>
</organism>
<keyword evidence="1" id="KW-0472">Membrane</keyword>
<keyword evidence="3" id="KW-1185">Reference proteome</keyword>
<dbReference type="Gene3D" id="1.25.40.10">
    <property type="entry name" value="Tetratricopeptide repeat domain"/>
    <property type="match status" value="1"/>
</dbReference>
<dbReference type="SUPFAM" id="SSF48452">
    <property type="entry name" value="TPR-like"/>
    <property type="match status" value="1"/>
</dbReference>
<evidence type="ECO:0000313" key="3">
    <source>
        <dbReference type="Proteomes" id="UP001410795"/>
    </source>
</evidence>
<evidence type="ECO:0000256" key="1">
    <source>
        <dbReference type="SAM" id="Phobius"/>
    </source>
</evidence>
<feature type="transmembrane region" description="Helical" evidence="1">
    <location>
        <begin position="343"/>
        <end position="362"/>
    </location>
</feature>
<comment type="caution">
    <text evidence="2">The sequence shown here is derived from an EMBL/GenBank/DDBJ whole genome shotgun (WGS) entry which is preliminary data.</text>
</comment>
<dbReference type="RefSeq" id="WP_221857118.1">
    <property type="nucleotide sequence ID" value="NZ_BAAAYV010000025.1"/>
</dbReference>
<feature type="transmembrane region" description="Helical" evidence="1">
    <location>
        <begin position="268"/>
        <end position="293"/>
    </location>
</feature>
<name>A0ABP7BVY2_9MICO</name>
<dbReference type="InterPro" id="IPR011990">
    <property type="entry name" value="TPR-like_helical_dom_sf"/>
</dbReference>
<gene>
    <name evidence="2" type="ORF">GCM10022202_35090</name>
</gene>
<evidence type="ECO:0000313" key="2">
    <source>
        <dbReference type="EMBL" id="GAA3669961.1"/>
    </source>
</evidence>
<accession>A0ABP7BVY2</accession>
<feature type="transmembrane region" description="Helical" evidence="1">
    <location>
        <begin position="313"/>
        <end position="337"/>
    </location>
</feature>
<protein>
    <recommendedName>
        <fullName evidence="4">Tetratricopeptide repeat protein</fullName>
    </recommendedName>
</protein>
<reference evidence="3" key="1">
    <citation type="journal article" date="2019" name="Int. J. Syst. Evol. Microbiol.">
        <title>The Global Catalogue of Microorganisms (GCM) 10K type strain sequencing project: providing services to taxonomists for standard genome sequencing and annotation.</title>
        <authorList>
            <consortium name="The Broad Institute Genomics Platform"/>
            <consortium name="The Broad Institute Genome Sequencing Center for Infectious Disease"/>
            <person name="Wu L."/>
            <person name="Ma J."/>
        </authorList>
    </citation>
    <scope>NUCLEOTIDE SEQUENCE [LARGE SCALE GENOMIC DNA]</scope>
    <source>
        <strain evidence="3">JCM 16546</strain>
    </source>
</reference>
<evidence type="ECO:0008006" key="4">
    <source>
        <dbReference type="Google" id="ProtNLM"/>
    </source>
</evidence>